<organism evidence="3 4">
    <name type="scientific">Tissierella creatinophila DSM 6911</name>
    <dbReference type="NCBI Taxonomy" id="1123403"/>
    <lineage>
        <taxon>Bacteria</taxon>
        <taxon>Bacillati</taxon>
        <taxon>Bacillota</taxon>
        <taxon>Tissierellia</taxon>
        <taxon>Tissierellales</taxon>
        <taxon>Tissierellaceae</taxon>
        <taxon>Tissierella</taxon>
    </lineage>
</organism>
<dbReference type="OrthoDB" id="2079081at2"/>
<dbReference type="EMBL" id="LTDM01000015">
    <property type="protein sequence ID" value="OLS02878.1"/>
    <property type="molecule type" value="Genomic_DNA"/>
</dbReference>
<evidence type="ECO:0000313" key="4">
    <source>
        <dbReference type="Proteomes" id="UP000186112"/>
    </source>
</evidence>
<dbReference type="RefSeq" id="WP_075726021.1">
    <property type="nucleotide sequence ID" value="NZ_LTDM01000015.1"/>
</dbReference>
<protein>
    <submittedName>
        <fullName evidence="3">Phage tail protein</fullName>
    </submittedName>
</protein>
<feature type="domain" description="Siphovirus-type tail component C-terminal" evidence="2">
    <location>
        <begin position="186"/>
        <end position="289"/>
    </location>
</feature>
<gene>
    <name evidence="3" type="ORF">TICRE_11510</name>
</gene>
<proteinExistence type="predicted"/>
<dbReference type="AlphaFoldDB" id="A0A1U7M6R0"/>
<dbReference type="Gene3D" id="2.60.120.860">
    <property type="match status" value="1"/>
</dbReference>
<name>A0A1U7M6R0_TISCR</name>
<dbReference type="Pfam" id="PF22768">
    <property type="entry name" value="SPP1_Dit"/>
    <property type="match status" value="1"/>
</dbReference>
<sequence>MDTIHEKIIYKNAAGNSIEITYSFPFFLQEFTGADGLDSEIHRIKSPNQDGFSVTGESLQGRSLQILGIIKANDKVESAKYRAKLIQVFNPKMEGTLIYEYGDIKRQIRCKVEKAPIFQKKDTSFKRQLFNIDLYCPNPFFTDAEESKEEIAIWQPAFEFALEIAEEGIEMGYREPSLIVNIFNQGAVKSGMTIKFRALATLTNPSLFNVNTREYFKINKTMEAGEIITVTTHFQNKRVNLIKNNITSNAFNWIDLDSTFLKLDPGDNLFRYDAETGLDNLEVDIYHSPQYLGV</sequence>
<dbReference type="InterPro" id="IPR008841">
    <property type="entry name" value="Siphovirus-type_tail_N"/>
</dbReference>
<evidence type="ECO:0000259" key="1">
    <source>
        <dbReference type="Pfam" id="PF05709"/>
    </source>
</evidence>
<dbReference type="Pfam" id="PF05709">
    <property type="entry name" value="Sipho_tail"/>
    <property type="match status" value="1"/>
</dbReference>
<accession>A0A1U7M6R0</accession>
<keyword evidence="4" id="KW-1185">Reference proteome</keyword>
<evidence type="ECO:0000313" key="3">
    <source>
        <dbReference type="EMBL" id="OLS02878.1"/>
    </source>
</evidence>
<evidence type="ECO:0000259" key="2">
    <source>
        <dbReference type="Pfam" id="PF22768"/>
    </source>
</evidence>
<dbReference type="InterPro" id="IPR054738">
    <property type="entry name" value="Siphovirus-type_tail_C"/>
</dbReference>
<comment type="caution">
    <text evidence="3">The sequence shown here is derived from an EMBL/GenBank/DDBJ whole genome shotgun (WGS) entry which is preliminary data.</text>
</comment>
<dbReference type="Proteomes" id="UP000186112">
    <property type="component" value="Unassembled WGS sequence"/>
</dbReference>
<reference evidence="3 4" key="1">
    <citation type="submission" date="2016-02" db="EMBL/GenBank/DDBJ databases">
        <title>Genome sequence of Tissierella creatinophila DSM 6911.</title>
        <authorList>
            <person name="Poehlein A."/>
            <person name="Daniel R."/>
        </authorList>
    </citation>
    <scope>NUCLEOTIDE SEQUENCE [LARGE SCALE GENOMIC DNA]</scope>
    <source>
        <strain evidence="3 4">DSM 6911</strain>
    </source>
</reference>
<feature type="domain" description="Siphovirus-type tail component RIFT-related" evidence="1">
    <location>
        <begin position="15"/>
        <end position="132"/>
    </location>
</feature>